<keyword evidence="4" id="KW-1185">Reference proteome</keyword>
<accession>A0A3N0J0I9</accession>
<feature type="chain" id="PRO_5030078740" evidence="1">
    <location>
        <begin position="32"/>
        <end position="151"/>
    </location>
</feature>
<reference evidence="5" key="2">
    <citation type="submission" date="2018-05" db="EMBL/GenBank/DDBJ databases">
        <title>Genome Sequencing of selected type strains of the family Eggerthellaceae.</title>
        <authorList>
            <person name="Danylec N."/>
            <person name="Stoll D.A."/>
            <person name="Doetsch A."/>
            <person name="Huch M."/>
        </authorList>
    </citation>
    <scope>NUCLEOTIDE SEQUENCE [LARGE SCALE GENOMIC DNA]</scope>
    <source>
        <strain evidence="5">DSM 16107</strain>
    </source>
</reference>
<gene>
    <name evidence="2" type="ORF">C1876_05620</name>
    <name evidence="3" type="ORF">DMP09_03250</name>
</gene>
<evidence type="ECO:0000256" key="1">
    <source>
        <dbReference type="SAM" id="SignalP"/>
    </source>
</evidence>
<evidence type="ECO:0000313" key="5">
    <source>
        <dbReference type="Proteomes" id="UP000270112"/>
    </source>
</evidence>
<evidence type="ECO:0000313" key="2">
    <source>
        <dbReference type="EMBL" id="RDB69870.1"/>
    </source>
</evidence>
<protein>
    <submittedName>
        <fullName evidence="3">Uncharacterized protein</fullName>
    </submittedName>
</protein>
<dbReference type="AlphaFoldDB" id="A0A3N0J0I9"/>
<dbReference type="Proteomes" id="UP000253817">
    <property type="component" value="Unassembled WGS sequence"/>
</dbReference>
<comment type="caution">
    <text evidence="3">The sequence shown here is derived from an EMBL/GenBank/DDBJ whole genome shotgun (WGS) entry which is preliminary data.</text>
</comment>
<dbReference type="Proteomes" id="UP000270112">
    <property type="component" value="Unassembled WGS sequence"/>
</dbReference>
<evidence type="ECO:0000313" key="3">
    <source>
        <dbReference type="EMBL" id="RNM42768.1"/>
    </source>
</evidence>
<reference evidence="2 4" key="1">
    <citation type="journal article" date="2018" name="Elife">
        <title>Discovery and characterization of a prevalent human gut bacterial enzyme sufficient for the inactivation of a family of plant toxins.</title>
        <authorList>
            <person name="Koppel N."/>
            <person name="Bisanz J.E."/>
            <person name="Pandelia M.E."/>
            <person name="Turnbaugh P.J."/>
            <person name="Balskus E.P."/>
        </authorList>
    </citation>
    <scope>NUCLEOTIDE SEQUENCE [LARGE SCALE GENOMIC DNA]</scope>
    <source>
        <strain evidence="2 4">DSM 16107</strain>
    </source>
</reference>
<dbReference type="RefSeq" id="WP_114545735.1">
    <property type="nucleotide sequence ID" value="NZ_PPTT01000007.1"/>
</dbReference>
<proteinExistence type="predicted"/>
<dbReference type="EMBL" id="PPTT01000007">
    <property type="protein sequence ID" value="RDB69870.1"/>
    <property type="molecule type" value="Genomic_DNA"/>
</dbReference>
<evidence type="ECO:0000313" key="4">
    <source>
        <dbReference type="Proteomes" id="UP000253817"/>
    </source>
</evidence>
<reference evidence="3" key="3">
    <citation type="journal article" date="2019" name="Microbiol. Resour. Announc.">
        <title>Draft Genome Sequences of Type Strains of Gordonibacter faecihominis, Paraeggerthella hongkongensis, Parvibacter caecicola,Slackia equolifaciens, Slackia faecicanis, and Slackia isoflavoniconvertens.</title>
        <authorList>
            <person name="Danylec N."/>
            <person name="Stoll D.A."/>
            <person name="Dotsch A."/>
            <person name="Huch M."/>
        </authorList>
    </citation>
    <scope>NUCLEOTIDE SEQUENCE</scope>
    <source>
        <strain evidence="3">DSM 16107</strain>
    </source>
</reference>
<dbReference type="OrthoDB" id="3197294at2"/>
<feature type="signal peptide" evidence="1">
    <location>
        <begin position="1"/>
        <end position="31"/>
    </location>
</feature>
<organism evidence="3 5">
    <name type="scientific">Eggerthella sinensis</name>
    <dbReference type="NCBI Taxonomy" id="242230"/>
    <lineage>
        <taxon>Bacteria</taxon>
        <taxon>Bacillati</taxon>
        <taxon>Actinomycetota</taxon>
        <taxon>Coriobacteriia</taxon>
        <taxon>Eggerthellales</taxon>
        <taxon>Eggerthellaceae</taxon>
        <taxon>Eggerthella</taxon>
    </lineage>
</organism>
<keyword evidence="1" id="KW-0732">Signal</keyword>
<sequence>MKIAHIGMKKFLAMGVVAAMCSLAVAVPAFADEGISTYNTADTPFYFNLNSSTTSATEYRAKDDSSSTYVHAQSLGSPCQLFVDGPGGVNCTTNGRAYLNYRGEFQIYQTVYESGYRSARLSGWRSGSGTIASGVWSPDSWGSYPIINAGY</sequence>
<dbReference type="EMBL" id="QICC01000007">
    <property type="protein sequence ID" value="RNM42768.1"/>
    <property type="molecule type" value="Genomic_DNA"/>
</dbReference>
<name>A0A3N0J0I9_9ACTN</name>